<protein>
    <submittedName>
        <fullName evidence="6">VRR-NUC domain-containing protein</fullName>
    </submittedName>
</protein>
<dbReference type="Gene3D" id="3.40.1350.10">
    <property type="match status" value="1"/>
</dbReference>
<comment type="caution">
    <text evidence="6">The sequence shown here is derived from an EMBL/GenBank/DDBJ whole genome shotgun (WGS) entry which is preliminary data.</text>
</comment>
<dbReference type="Proteomes" id="UP001318321">
    <property type="component" value="Unassembled WGS sequence"/>
</dbReference>
<reference evidence="6 7" key="1">
    <citation type="submission" date="2020-03" db="EMBL/GenBank/DDBJ databases">
        <title>Identification of Halomonas strains.</title>
        <authorList>
            <person name="Xiao Z."/>
            <person name="Dong F."/>
            <person name="Wang Z."/>
            <person name="Zhao J.-Y."/>
        </authorList>
    </citation>
    <scope>NUCLEOTIDE SEQUENCE [LARGE SCALE GENOMIC DNA]</scope>
    <source>
        <strain evidence="6 7">DX6</strain>
    </source>
</reference>
<proteinExistence type="predicted"/>
<dbReference type="EMBL" id="JAAQTO010000017">
    <property type="protein sequence ID" value="NIC05244.1"/>
    <property type="molecule type" value="Genomic_DNA"/>
</dbReference>
<keyword evidence="3" id="KW-0378">Hydrolase</keyword>
<keyword evidence="7" id="KW-1185">Reference proteome</keyword>
<dbReference type="InterPro" id="IPR011856">
    <property type="entry name" value="tRNA_endonuc-like_dom_sf"/>
</dbReference>
<feature type="region of interest" description="Disordered" evidence="4">
    <location>
        <begin position="163"/>
        <end position="183"/>
    </location>
</feature>
<evidence type="ECO:0000313" key="6">
    <source>
        <dbReference type="EMBL" id="NIC05244.1"/>
    </source>
</evidence>
<evidence type="ECO:0000256" key="3">
    <source>
        <dbReference type="ARBA" id="ARBA00022801"/>
    </source>
</evidence>
<keyword evidence="2" id="KW-0540">Nuclease</keyword>
<organism evidence="6 7">
    <name type="scientific">Billgrantia bachuensis</name>
    <dbReference type="NCBI Taxonomy" id="2717286"/>
    <lineage>
        <taxon>Bacteria</taxon>
        <taxon>Pseudomonadati</taxon>
        <taxon>Pseudomonadota</taxon>
        <taxon>Gammaproteobacteria</taxon>
        <taxon>Oceanospirillales</taxon>
        <taxon>Halomonadaceae</taxon>
        <taxon>Billgrantia</taxon>
    </lineage>
</organism>
<evidence type="ECO:0000256" key="2">
    <source>
        <dbReference type="ARBA" id="ARBA00022722"/>
    </source>
</evidence>
<evidence type="ECO:0000313" key="7">
    <source>
        <dbReference type="Proteomes" id="UP001318321"/>
    </source>
</evidence>
<evidence type="ECO:0000259" key="5">
    <source>
        <dbReference type="Pfam" id="PF08774"/>
    </source>
</evidence>
<feature type="domain" description="VRR-NUC" evidence="5">
    <location>
        <begin position="69"/>
        <end position="131"/>
    </location>
</feature>
<evidence type="ECO:0000256" key="4">
    <source>
        <dbReference type="SAM" id="MobiDB-lite"/>
    </source>
</evidence>
<dbReference type="InterPro" id="IPR014883">
    <property type="entry name" value="VRR_NUC"/>
</dbReference>
<accession>A0ABX0PUX6</accession>
<comment type="cofactor">
    <cofactor evidence="1">
        <name>Mg(2+)</name>
        <dbReference type="ChEBI" id="CHEBI:18420"/>
    </cofactor>
</comment>
<gene>
    <name evidence="6" type="ORF">HBJ55_07390</name>
</gene>
<sequence>MAQVKRNPPPGVAKPSALRQRRVDWEGNEQAVVIRWLLGEKMRGTKVGELYDVIYHVPNGGARHGKTGADLKKQGVKPGVSDLVVMDARGGWHGLYLEFKATPPKHAALATSQRDWLALAESRGYCALLARGYEEAKAVLSWYASLMPTQFYRGEAVDCPEGTEWRKGEEGDGDCSTGSDIAD</sequence>
<name>A0ABX0PUX6_9GAMM</name>
<dbReference type="Pfam" id="PF08774">
    <property type="entry name" value="VRR_NUC"/>
    <property type="match status" value="1"/>
</dbReference>
<evidence type="ECO:0000256" key="1">
    <source>
        <dbReference type="ARBA" id="ARBA00001946"/>
    </source>
</evidence>